<proteinExistence type="predicted"/>
<dbReference type="KEGG" id="rfr:Rfer_0540"/>
<dbReference type="OrthoDB" id="8687363at2"/>
<evidence type="ECO:0008006" key="3">
    <source>
        <dbReference type="Google" id="ProtNLM"/>
    </source>
</evidence>
<sequence length="165" mass="17782">MKLLSELQARWRLLARREQRLLLAALALVLLTLLWSLALAPALATLKAAQQQRLVLDAQWQQMQRLQAQAKVLQAQPPLSFADARRLLEASIKPLGATAQLVVAGERVTLSFKGISADALAQWLAQVRLTARAVPSEARLVRGAAVVGGAPGGWNGTLVLSLSAR</sequence>
<dbReference type="Pfam" id="PF04612">
    <property type="entry name" value="T2SSM"/>
    <property type="match status" value="1"/>
</dbReference>
<gene>
    <name evidence="1" type="ordered locus">Rfer_0540</name>
</gene>
<name>Q221L2_ALBFT</name>
<accession>Q221L2</accession>
<dbReference type="EMBL" id="CP000267">
    <property type="protein sequence ID" value="ABD68291.1"/>
    <property type="molecule type" value="Genomic_DNA"/>
</dbReference>
<dbReference type="RefSeq" id="WP_011462864.1">
    <property type="nucleotide sequence ID" value="NC_007908.1"/>
</dbReference>
<evidence type="ECO:0000313" key="1">
    <source>
        <dbReference type="EMBL" id="ABD68291.1"/>
    </source>
</evidence>
<dbReference type="GO" id="GO:0015627">
    <property type="term" value="C:type II protein secretion system complex"/>
    <property type="evidence" value="ECO:0007669"/>
    <property type="project" value="InterPro"/>
</dbReference>
<dbReference type="eggNOG" id="COG3149">
    <property type="taxonomic scope" value="Bacteria"/>
</dbReference>
<keyword evidence="2" id="KW-1185">Reference proteome</keyword>
<organism evidence="1 2">
    <name type="scientific">Albidiferax ferrireducens (strain ATCC BAA-621 / DSM 15236 / T118)</name>
    <name type="common">Rhodoferax ferrireducens</name>
    <dbReference type="NCBI Taxonomy" id="338969"/>
    <lineage>
        <taxon>Bacteria</taxon>
        <taxon>Pseudomonadati</taxon>
        <taxon>Pseudomonadota</taxon>
        <taxon>Betaproteobacteria</taxon>
        <taxon>Burkholderiales</taxon>
        <taxon>Comamonadaceae</taxon>
        <taxon>Rhodoferax</taxon>
    </lineage>
</organism>
<dbReference type="AlphaFoldDB" id="Q221L2"/>
<dbReference type="GO" id="GO:0015628">
    <property type="term" value="P:protein secretion by the type II secretion system"/>
    <property type="evidence" value="ECO:0007669"/>
    <property type="project" value="InterPro"/>
</dbReference>
<dbReference type="HOGENOM" id="CLU_127473_0_0_4"/>
<evidence type="ECO:0000313" key="2">
    <source>
        <dbReference type="Proteomes" id="UP000008332"/>
    </source>
</evidence>
<protein>
    <recommendedName>
        <fullName evidence="3">General secretion pathway protein M</fullName>
    </recommendedName>
</protein>
<dbReference type="InterPro" id="IPR007690">
    <property type="entry name" value="T2SS_GspM"/>
</dbReference>
<dbReference type="STRING" id="338969.Rfer_0540"/>
<dbReference type="Proteomes" id="UP000008332">
    <property type="component" value="Chromosome"/>
</dbReference>
<reference evidence="2" key="1">
    <citation type="submission" date="2006-02" db="EMBL/GenBank/DDBJ databases">
        <title>Complete sequence of chromosome of Rhodoferax ferrireducens DSM 15236.</title>
        <authorList>
            <person name="Copeland A."/>
            <person name="Lucas S."/>
            <person name="Lapidus A."/>
            <person name="Barry K."/>
            <person name="Detter J.C."/>
            <person name="Glavina del Rio T."/>
            <person name="Hammon N."/>
            <person name="Israni S."/>
            <person name="Pitluck S."/>
            <person name="Brettin T."/>
            <person name="Bruce D."/>
            <person name="Han C."/>
            <person name="Tapia R."/>
            <person name="Gilna P."/>
            <person name="Kiss H."/>
            <person name="Schmutz J."/>
            <person name="Larimer F."/>
            <person name="Land M."/>
            <person name="Kyrpides N."/>
            <person name="Ivanova N."/>
            <person name="Richardson P."/>
        </authorList>
    </citation>
    <scope>NUCLEOTIDE SEQUENCE [LARGE SCALE GENOMIC DNA]</scope>
    <source>
        <strain evidence="2">ATCC BAA-621 / DSM 15236 / T118</strain>
    </source>
</reference>